<dbReference type="AlphaFoldDB" id="A0A4S8HXQ1"/>
<dbReference type="Pfam" id="PF03807">
    <property type="entry name" value="F420_oxidored"/>
    <property type="match status" value="1"/>
</dbReference>
<dbReference type="OrthoDB" id="9786864at2"/>
<reference evidence="2 3" key="1">
    <citation type="submission" date="2019-04" db="EMBL/GenBank/DDBJ databases">
        <title>Niastella caeni sp. nov., isolated from activated sludge.</title>
        <authorList>
            <person name="Sheng M."/>
        </authorList>
    </citation>
    <scope>NUCLEOTIDE SEQUENCE [LARGE SCALE GENOMIC DNA]</scope>
    <source>
        <strain evidence="2 3">HX-2-15</strain>
    </source>
</reference>
<gene>
    <name evidence="2" type="ORF">FAM09_00085</name>
</gene>
<organism evidence="2 3">
    <name type="scientific">Niastella caeni</name>
    <dbReference type="NCBI Taxonomy" id="2569763"/>
    <lineage>
        <taxon>Bacteria</taxon>
        <taxon>Pseudomonadati</taxon>
        <taxon>Bacteroidota</taxon>
        <taxon>Chitinophagia</taxon>
        <taxon>Chitinophagales</taxon>
        <taxon>Chitinophagaceae</taxon>
        <taxon>Niastella</taxon>
    </lineage>
</organism>
<evidence type="ECO:0000313" key="3">
    <source>
        <dbReference type="Proteomes" id="UP000306918"/>
    </source>
</evidence>
<name>A0A4S8HXQ1_9BACT</name>
<dbReference type="SUPFAM" id="SSF51735">
    <property type="entry name" value="NAD(P)-binding Rossmann-fold domains"/>
    <property type="match status" value="1"/>
</dbReference>
<feature type="domain" description="Pyrroline-5-carboxylate reductase catalytic N-terminal" evidence="1">
    <location>
        <begin position="2"/>
        <end position="93"/>
    </location>
</feature>
<dbReference type="EMBL" id="STFF01000001">
    <property type="protein sequence ID" value="THU40548.1"/>
    <property type="molecule type" value="Genomic_DNA"/>
</dbReference>
<comment type="caution">
    <text evidence="2">The sequence shown here is derived from an EMBL/GenBank/DDBJ whole genome shotgun (WGS) entry which is preliminary data.</text>
</comment>
<dbReference type="Gene3D" id="3.40.50.720">
    <property type="entry name" value="NAD(P)-binding Rossmann-like Domain"/>
    <property type="match status" value="1"/>
</dbReference>
<keyword evidence="3" id="KW-1185">Reference proteome</keyword>
<dbReference type="RefSeq" id="WP_136575041.1">
    <property type="nucleotide sequence ID" value="NZ_STFF01000001.1"/>
</dbReference>
<sequence>MKIGIIGVGQIGSTLIRQYAKAGHKIKFTNASGIEKLNALEKETGTKAVSLIEVVEDINVLVVSIPFIEIPNLAKQLCKRIATDTIIIDTTNYYPIRDGKISEVENGIFESIWVSNQLERPVIKVYNSILAGSLLKEGLPKGSKNRIALPISGESEKSKQIVASLVNDSGFDAVDIGDLSNSWKQQPGSPIYCTDLTIPELKNNFDRVQRNILALKRELALQFILKQEFTNWMNWYKDCVTNNRVVYETLLNN</sequence>
<dbReference type="InterPro" id="IPR028939">
    <property type="entry name" value="P5C_Rdtase_cat_N"/>
</dbReference>
<protein>
    <recommendedName>
        <fullName evidence="1">Pyrroline-5-carboxylate reductase catalytic N-terminal domain-containing protein</fullName>
    </recommendedName>
</protein>
<accession>A0A4S8HXQ1</accession>
<evidence type="ECO:0000259" key="1">
    <source>
        <dbReference type="Pfam" id="PF03807"/>
    </source>
</evidence>
<proteinExistence type="predicted"/>
<dbReference type="InterPro" id="IPR036291">
    <property type="entry name" value="NAD(P)-bd_dom_sf"/>
</dbReference>
<dbReference type="Proteomes" id="UP000306918">
    <property type="component" value="Unassembled WGS sequence"/>
</dbReference>
<evidence type="ECO:0000313" key="2">
    <source>
        <dbReference type="EMBL" id="THU40548.1"/>
    </source>
</evidence>